<gene>
    <name evidence="2" type="ORF">CSOL1703_00002753</name>
</gene>
<evidence type="ECO:0000313" key="2">
    <source>
        <dbReference type="EMBL" id="CAH0036772.1"/>
    </source>
</evidence>
<evidence type="ECO:0000313" key="3">
    <source>
        <dbReference type="Proteomes" id="UP000775872"/>
    </source>
</evidence>
<proteinExistence type="predicted"/>
<dbReference type="OrthoDB" id="5152246at2759"/>
<feature type="compositionally biased region" description="Basic and acidic residues" evidence="1">
    <location>
        <begin position="110"/>
        <end position="119"/>
    </location>
</feature>
<name>A0A9N9YRW9_9HYPO</name>
<sequence length="119" mass="12979">MQNGSAFHLTGAVDFDASLPPRLGPGTSFAYFTGGNFEGFEEAWLRAAEESEYGEVNFIIAPITMNMQGLATRVVATSRIPKVEDSNVQMPAEDVTSTSDEEARNAPAENKQKQSEDCW</sequence>
<reference evidence="2" key="1">
    <citation type="submission" date="2021-10" db="EMBL/GenBank/DDBJ databases">
        <authorList>
            <person name="Piombo E."/>
        </authorList>
    </citation>
    <scope>NUCLEOTIDE SEQUENCE</scope>
</reference>
<feature type="region of interest" description="Disordered" evidence="1">
    <location>
        <begin position="81"/>
        <end position="119"/>
    </location>
</feature>
<protein>
    <submittedName>
        <fullName evidence="2">Uncharacterized protein</fullName>
    </submittedName>
</protein>
<dbReference type="EMBL" id="CABFOC020000002">
    <property type="protein sequence ID" value="CAH0036772.1"/>
    <property type="molecule type" value="Genomic_DNA"/>
</dbReference>
<accession>A0A9N9YRW9</accession>
<dbReference type="Proteomes" id="UP000775872">
    <property type="component" value="Unassembled WGS sequence"/>
</dbReference>
<evidence type="ECO:0000256" key="1">
    <source>
        <dbReference type="SAM" id="MobiDB-lite"/>
    </source>
</evidence>
<comment type="caution">
    <text evidence="2">The sequence shown here is derived from an EMBL/GenBank/DDBJ whole genome shotgun (WGS) entry which is preliminary data.</text>
</comment>
<organism evidence="2 3">
    <name type="scientific">Clonostachys solani</name>
    <dbReference type="NCBI Taxonomy" id="160281"/>
    <lineage>
        <taxon>Eukaryota</taxon>
        <taxon>Fungi</taxon>
        <taxon>Dikarya</taxon>
        <taxon>Ascomycota</taxon>
        <taxon>Pezizomycotina</taxon>
        <taxon>Sordariomycetes</taxon>
        <taxon>Hypocreomycetidae</taxon>
        <taxon>Hypocreales</taxon>
        <taxon>Bionectriaceae</taxon>
        <taxon>Clonostachys</taxon>
    </lineage>
</organism>
<keyword evidence="3" id="KW-1185">Reference proteome</keyword>
<dbReference type="AlphaFoldDB" id="A0A9N9YRW9"/>